<evidence type="ECO:0000256" key="2">
    <source>
        <dbReference type="ARBA" id="ARBA00022692"/>
    </source>
</evidence>
<evidence type="ECO:0000256" key="4">
    <source>
        <dbReference type="ARBA" id="ARBA00023136"/>
    </source>
</evidence>
<feature type="transmembrane region" description="Helical" evidence="5">
    <location>
        <begin position="12"/>
        <end position="34"/>
    </location>
</feature>
<dbReference type="InParanoid" id="A2GDR3"/>
<dbReference type="SMR" id="A2GDR3"/>
<proteinExistence type="predicted"/>
<comment type="subcellular location">
    <subcellularLocation>
        <location evidence="1">Membrane</location>
        <topology evidence="1">Multi-pass membrane protein</topology>
    </subcellularLocation>
</comment>
<dbReference type="AlphaFoldDB" id="A2GDR3"/>
<dbReference type="VEuPathDB" id="TrichDB:TVAGG3_0245880"/>
<evidence type="ECO:0000256" key="1">
    <source>
        <dbReference type="ARBA" id="ARBA00004141"/>
    </source>
</evidence>
<dbReference type="VEuPathDB" id="TrichDB:TVAG_458280"/>
<dbReference type="InterPro" id="IPR018499">
    <property type="entry name" value="Tetraspanin/Peripherin"/>
</dbReference>
<sequence>MTCCSCCARTVIGIVNFIVLLILGLCVFIGWAAIKKNNLDTLGKAKTGVIMMIVVFVFVAIVCILGFLIICFGNIKCYRVTYAILFIVVVVIEIVIIAVAIGIVKKINTTVQAWWDENKGKDTIKSIKEGLECCGYKTPYSEEDMKNCGYHNTTATTIETCTQQVDDLIKAWKKILLGVGIFVIVIQVIVLAFALYLAFWYEKE</sequence>
<evidence type="ECO:0000313" key="7">
    <source>
        <dbReference type="Proteomes" id="UP000001542"/>
    </source>
</evidence>
<gene>
    <name evidence="6" type="ORF">TVAG_458280</name>
</gene>
<keyword evidence="2 5" id="KW-0812">Transmembrane</keyword>
<evidence type="ECO:0000256" key="3">
    <source>
        <dbReference type="ARBA" id="ARBA00022989"/>
    </source>
</evidence>
<dbReference type="Proteomes" id="UP000001542">
    <property type="component" value="Unassembled WGS sequence"/>
</dbReference>
<name>A2GDR3_TRIV3</name>
<dbReference type="InterPro" id="IPR008952">
    <property type="entry name" value="Tetraspanin_EC2_sf"/>
</dbReference>
<keyword evidence="7" id="KW-1185">Reference proteome</keyword>
<dbReference type="EMBL" id="DS115240">
    <property type="protein sequence ID" value="EAX84703.1"/>
    <property type="molecule type" value="Genomic_DNA"/>
</dbReference>
<keyword evidence="4 5" id="KW-0472">Membrane</keyword>
<reference evidence="6" key="2">
    <citation type="journal article" date="2007" name="Science">
        <title>Draft genome sequence of the sexually transmitted pathogen Trichomonas vaginalis.</title>
        <authorList>
            <person name="Carlton J.M."/>
            <person name="Hirt R.P."/>
            <person name="Silva J.C."/>
            <person name="Delcher A.L."/>
            <person name="Schatz M."/>
            <person name="Zhao Q."/>
            <person name="Wortman J.R."/>
            <person name="Bidwell S.L."/>
            <person name="Alsmark U.C.M."/>
            <person name="Besteiro S."/>
            <person name="Sicheritz-Ponten T."/>
            <person name="Noel C.J."/>
            <person name="Dacks J.B."/>
            <person name="Foster P.G."/>
            <person name="Simillion C."/>
            <person name="Van de Peer Y."/>
            <person name="Miranda-Saavedra D."/>
            <person name="Barton G.J."/>
            <person name="Westrop G.D."/>
            <person name="Mueller S."/>
            <person name="Dessi D."/>
            <person name="Fiori P.L."/>
            <person name="Ren Q."/>
            <person name="Paulsen I."/>
            <person name="Zhang H."/>
            <person name="Bastida-Corcuera F.D."/>
            <person name="Simoes-Barbosa A."/>
            <person name="Brown M.T."/>
            <person name="Hayes R.D."/>
            <person name="Mukherjee M."/>
            <person name="Okumura C.Y."/>
            <person name="Schneider R."/>
            <person name="Smith A.J."/>
            <person name="Vanacova S."/>
            <person name="Villalvazo M."/>
            <person name="Haas B.J."/>
            <person name="Pertea M."/>
            <person name="Feldblyum T.V."/>
            <person name="Utterback T.R."/>
            <person name="Shu C.L."/>
            <person name="Osoegawa K."/>
            <person name="de Jong P.J."/>
            <person name="Hrdy I."/>
            <person name="Horvathova L."/>
            <person name="Zubacova Z."/>
            <person name="Dolezal P."/>
            <person name="Malik S.B."/>
            <person name="Logsdon J.M. Jr."/>
            <person name="Henze K."/>
            <person name="Gupta A."/>
            <person name="Wang C.C."/>
            <person name="Dunne R.L."/>
            <person name="Upcroft J.A."/>
            <person name="Upcroft P."/>
            <person name="White O."/>
            <person name="Salzberg S.L."/>
            <person name="Tang P."/>
            <person name="Chiu C.-H."/>
            <person name="Lee Y.-S."/>
            <person name="Embley T.M."/>
            <person name="Coombs G.H."/>
            <person name="Mottram J.C."/>
            <person name="Tachezy J."/>
            <person name="Fraser-Liggett C.M."/>
            <person name="Johnson P.J."/>
        </authorList>
    </citation>
    <scope>NUCLEOTIDE SEQUENCE [LARGE SCALE GENOMIC DNA]</scope>
    <source>
        <strain evidence="6">G3</strain>
    </source>
</reference>
<reference evidence="6" key="1">
    <citation type="submission" date="2006-10" db="EMBL/GenBank/DDBJ databases">
        <authorList>
            <person name="Amadeo P."/>
            <person name="Zhao Q."/>
            <person name="Wortman J."/>
            <person name="Fraser-Liggett C."/>
            <person name="Carlton J."/>
        </authorList>
    </citation>
    <scope>NUCLEOTIDE SEQUENCE</scope>
    <source>
        <strain evidence="6">G3</strain>
    </source>
</reference>
<dbReference type="VEuPathDB" id="TrichDB:TVAGG3_0732680"/>
<feature type="transmembrane region" description="Helical" evidence="5">
    <location>
        <begin position="175"/>
        <end position="201"/>
    </location>
</feature>
<dbReference type="GO" id="GO:0016020">
    <property type="term" value="C:membrane"/>
    <property type="evidence" value="ECO:0007669"/>
    <property type="project" value="UniProtKB-SubCell"/>
</dbReference>
<dbReference type="VEuPathDB" id="TrichDB:TVAGG3_0732140"/>
<accession>A2GDR3</accession>
<evidence type="ECO:0000256" key="5">
    <source>
        <dbReference type="SAM" id="Phobius"/>
    </source>
</evidence>
<protein>
    <submittedName>
        <fullName evidence="6">Tetraspanin family protein</fullName>
    </submittedName>
</protein>
<dbReference type="Pfam" id="PF00335">
    <property type="entry name" value="Tetraspanin"/>
    <property type="match status" value="1"/>
</dbReference>
<evidence type="ECO:0000313" key="6">
    <source>
        <dbReference type="EMBL" id="EAX84703.1"/>
    </source>
</evidence>
<feature type="transmembrane region" description="Helical" evidence="5">
    <location>
        <begin position="49"/>
        <end position="70"/>
    </location>
</feature>
<organism evidence="6 7">
    <name type="scientific">Trichomonas vaginalis (strain ATCC PRA-98 / G3)</name>
    <dbReference type="NCBI Taxonomy" id="412133"/>
    <lineage>
        <taxon>Eukaryota</taxon>
        <taxon>Metamonada</taxon>
        <taxon>Parabasalia</taxon>
        <taxon>Trichomonadida</taxon>
        <taxon>Trichomonadidae</taxon>
        <taxon>Trichomonas</taxon>
    </lineage>
</organism>
<feature type="transmembrane region" description="Helical" evidence="5">
    <location>
        <begin position="82"/>
        <end position="104"/>
    </location>
</feature>
<dbReference type="SUPFAM" id="SSF48652">
    <property type="entry name" value="Tetraspanin"/>
    <property type="match status" value="1"/>
</dbReference>
<keyword evidence="3 5" id="KW-1133">Transmembrane helix</keyword>